<evidence type="ECO:0000256" key="6">
    <source>
        <dbReference type="SAM" id="MobiDB-lite"/>
    </source>
</evidence>
<keyword evidence="1" id="KW-0547">Nucleotide-binding</keyword>
<evidence type="ECO:0000256" key="5">
    <source>
        <dbReference type="PROSITE-ProRule" id="PRU00464"/>
    </source>
</evidence>
<dbReference type="Pfam" id="PF11969">
    <property type="entry name" value="DcpS_C"/>
    <property type="match status" value="1"/>
</dbReference>
<keyword evidence="9" id="KW-1185">Reference proteome</keyword>
<feature type="compositionally biased region" description="Basic residues" evidence="6">
    <location>
        <begin position="142"/>
        <end position="153"/>
    </location>
</feature>
<organism evidence="8 9">
    <name type="scientific">Ambispora gerdemannii</name>
    <dbReference type="NCBI Taxonomy" id="144530"/>
    <lineage>
        <taxon>Eukaryota</taxon>
        <taxon>Fungi</taxon>
        <taxon>Fungi incertae sedis</taxon>
        <taxon>Mucoromycota</taxon>
        <taxon>Glomeromycotina</taxon>
        <taxon>Glomeromycetes</taxon>
        <taxon>Archaeosporales</taxon>
        <taxon>Ambisporaceae</taxon>
        <taxon>Ambispora</taxon>
    </lineage>
</organism>
<dbReference type="OrthoDB" id="1915375at2759"/>
<dbReference type="SUPFAM" id="SSF54197">
    <property type="entry name" value="HIT-like"/>
    <property type="match status" value="1"/>
</dbReference>
<feature type="compositionally biased region" description="Basic and acidic residues" evidence="6">
    <location>
        <begin position="154"/>
        <end position="170"/>
    </location>
</feature>
<accession>A0A9N9G1T6</accession>
<evidence type="ECO:0000256" key="4">
    <source>
        <dbReference type="PIRSR" id="PIRSR601310-3"/>
    </source>
</evidence>
<comment type="caution">
    <text evidence="8">The sequence shown here is derived from an EMBL/GenBank/DDBJ whole genome shotgun (WGS) entry which is preliminary data.</text>
</comment>
<dbReference type="PROSITE" id="PS51084">
    <property type="entry name" value="HIT_2"/>
    <property type="match status" value="1"/>
</dbReference>
<protein>
    <submittedName>
        <fullName evidence="8">2807_t:CDS:1</fullName>
    </submittedName>
</protein>
<dbReference type="InterPro" id="IPR001310">
    <property type="entry name" value="Histidine_triad_HIT"/>
</dbReference>
<keyword evidence="2" id="KW-0378">Hydrolase</keyword>
<dbReference type="Proteomes" id="UP000789831">
    <property type="component" value="Unassembled WGS sequence"/>
</dbReference>
<dbReference type="GO" id="GO:0000166">
    <property type="term" value="F:nucleotide binding"/>
    <property type="evidence" value="ECO:0007669"/>
    <property type="project" value="UniProtKB-KW"/>
</dbReference>
<evidence type="ECO:0000259" key="7">
    <source>
        <dbReference type="PROSITE" id="PS51084"/>
    </source>
</evidence>
<dbReference type="PANTHER" id="PTHR12486">
    <property type="entry name" value="APRATAXIN-RELATED"/>
    <property type="match status" value="1"/>
</dbReference>
<gene>
    <name evidence="8" type="ORF">AGERDE_LOCUS8012</name>
</gene>
<evidence type="ECO:0000256" key="3">
    <source>
        <dbReference type="PIRSR" id="PIRSR601310-1"/>
    </source>
</evidence>
<reference evidence="8" key="1">
    <citation type="submission" date="2021-06" db="EMBL/GenBank/DDBJ databases">
        <authorList>
            <person name="Kallberg Y."/>
            <person name="Tangrot J."/>
            <person name="Rosling A."/>
        </authorList>
    </citation>
    <scope>NUCLEOTIDE SEQUENCE</scope>
    <source>
        <strain evidence="8">MT106</strain>
    </source>
</reference>
<dbReference type="GO" id="GO:0016787">
    <property type="term" value="F:hydrolase activity"/>
    <property type="evidence" value="ECO:0007669"/>
    <property type="project" value="UniProtKB-KW"/>
</dbReference>
<feature type="active site" description="Tele-AMP-histidine intermediate" evidence="3">
    <location>
        <position position="107"/>
    </location>
</feature>
<name>A0A9N9G1T6_9GLOM</name>
<feature type="short sequence motif" description="Histidine triad motif" evidence="4 5">
    <location>
        <begin position="105"/>
        <end position="109"/>
    </location>
</feature>
<proteinExistence type="predicted"/>
<feature type="domain" description="HIT" evidence="7">
    <location>
        <begin position="10"/>
        <end position="120"/>
    </location>
</feature>
<feature type="compositionally biased region" description="Low complexity" evidence="6">
    <location>
        <begin position="208"/>
        <end position="218"/>
    </location>
</feature>
<evidence type="ECO:0000313" key="9">
    <source>
        <dbReference type="Proteomes" id="UP000789831"/>
    </source>
</evidence>
<evidence type="ECO:0000256" key="2">
    <source>
        <dbReference type="ARBA" id="ARBA00022801"/>
    </source>
</evidence>
<dbReference type="InterPro" id="IPR036265">
    <property type="entry name" value="HIT-like_sf"/>
</dbReference>
<sequence length="226" mass="25655">MRLSSPSSCPFCEVDHTDNGDLKNRIVFQDEEIIVFHDMKPASSMHLLVIPRNHIPANVKSLTIKDKPLLQHMIKTGRNILKQAKYSRKNIRLGFHIPPFLTINHLHLHCLGLPFRNKLVGIKYVNGSLWYKSADKIMRRLNGSKRSRKSKRLSKNEESGSDVESRREVSENGTGVESRRVSENGTGVESRREVSENCTGVDDDGGEEQQQTQGQLEESNSHRDIS</sequence>
<evidence type="ECO:0000256" key="1">
    <source>
        <dbReference type="ARBA" id="ARBA00022741"/>
    </source>
</evidence>
<feature type="region of interest" description="Disordered" evidence="6">
    <location>
        <begin position="142"/>
        <end position="226"/>
    </location>
</feature>
<dbReference type="Gene3D" id="3.30.428.10">
    <property type="entry name" value="HIT-like"/>
    <property type="match status" value="1"/>
</dbReference>
<dbReference type="PANTHER" id="PTHR12486:SF5">
    <property type="entry name" value="ADENOSINE 5'-MONOPHOSPHORAMIDASE HINT3"/>
    <property type="match status" value="1"/>
</dbReference>
<dbReference type="PRINTS" id="PR00332">
    <property type="entry name" value="HISTRIAD"/>
</dbReference>
<dbReference type="AlphaFoldDB" id="A0A9N9G1T6"/>
<dbReference type="EMBL" id="CAJVPL010001586">
    <property type="protein sequence ID" value="CAG8578710.1"/>
    <property type="molecule type" value="Genomic_DNA"/>
</dbReference>
<dbReference type="InterPro" id="IPR011146">
    <property type="entry name" value="HIT-like"/>
</dbReference>
<evidence type="ECO:0000313" key="8">
    <source>
        <dbReference type="EMBL" id="CAG8578710.1"/>
    </source>
</evidence>